<name>A0A820QSB6_9BILA</name>
<gene>
    <name evidence="1" type="ORF">OVN521_LOCUS36412</name>
</gene>
<evidence type="ECO:0000313" key="1">
    <source>
        <dbReference type="EMBL" id="CAF4426322.1"/>
    </source>
</evidence>
<evidence type="ECO:0000313" key="2">
    <source>
        <dbReference type="Proteomes" id="UP000663866"/>
    </source>
</evidence>
<protein>
    <submittedName>
        <fullName evidence="1">Uncharacterized protein</fullName>
    </submittedName>
</protein>
<dbReference type="Proteomes" id="UP000663866">
    <property type="component" value="Unassembled WGS sequence"/>
</dbReference>
<accession>A0A820QSB6</accession>
<dbReference type="AlphaFoldDB" id="A0A820QSB6"/>
<dbReference type="EMBL" id="CAJOBG010043285">
    <property type="protein sequence ID" value="CAF4426322.1"/>
    <property type="molecule type" value="Genomic_DNA"/>
</dbReference>
<sequence length="69" mass="8061">MSDIQCKNFNEGSHQRCCVEDELVALQQQWNQQRQEIVDLSRQIDIFREISQNICVACDSLVGVLNHFH</sequence>
<organism evidence="1 2">
    <name type="scientific">Rotaria magnacalcarata</name>
    <dbReference type="NCBI Taxonomy" id="392030"/>
    <lineage>
        <taxon>Eukaryota</taxon>
        <taxon>Metazoa</taxon>
        <taxon>Spiralia</taxon>
        <taxon>Gnathifera</taxon>
        <taxon>Rotifera</taxon>
        <taxon>Eurotatoria</taxon>
        <taxon>Bdelloidea</taxon>
        <taxon>Philodinida</taxon>
        <taxon>Philodinidae</taxon>
        <taxon>Rotaria</taxon>
    </lineage>
</organism>
<proteinExistence type="predicted"/>
<reference evidence="1" key="1">
    <citation type="submission" date="2021-02" db="EMBL/GenBank/DDBJ databases">
        <authorList>
            <person name="Nowell W R."/>
        </authorList>
    </citation>
    <scope>NUCLEOTIDE SEQUENCE</scope>
</reference>
<comment type="caution">
    <text evidence="1">The sequence shown here is derived from an EMBL/GenBank/DDBJ whole genome shotgun (WGS) entry which is preliminary data.</text>
</comment>
<keyword evidence="2" id="KW-1185">Reference proteome</keyword>